<dbReference type="RefSeq" id="WP_203169244.1">
    <property type="nucleotide sequence ID" value="NZ_JAEVLS010000005.1"/>
</dbReference>
<accession>A0ABS1X1N8</accession>
<evidence type="ECO:0000313" key="3">
    <source>
        <dbReference type="Proteomes" id="UP000661077"/>
    </source>
</evidence>
<proteinExistence type="predicted"/>
<dbReference type="EMBL" id="JAEVLS010000005">
    <property type="protein sequence ID" value="MBM0107122.1"/>
    <property type="molecule type" value="Genomic_DNA"/>
</dbReference>
<name>A0ABS1X1N8_9GAMM</name>
<keyword evidence="3" id="KW-1185">Reference proteome</keyword>
<comment type="caution">
    <text evidence="2">The sequence shown here is derived from an EMBL/GenBank/DDBJ whole genome shotgun (WGS) entry which is preliminary data.</text>
</comment>
<protein>
    <recommendedName>
        <fullName evidence="4">Chromosome partition protein Smc</fullName>
    </recommendedName>
</protein>
<evidence type="ECO:0008006" key="4">
    <source>
        <dbReference type="Google" id="ProtNLM"/>
    </source>
</evidence>
<feature type="coiled-coil region" evidence="1">
    <location>
        <begin position="138"/>
        <end position="221"/>
    </location>
</feature>
<gene>
    <name evidence="2" type="ORF">JM946_20495</name>
</gene>
<sequence>MDESTPSGYVDWDEDETVLRRGLETAVRLAKQGGHEGAQTKKQIEAAARALAAQGIGVEAQLDKYRLERALALCVDTEAVAGLAPELVGVLYEHPAIRSGIEELNVTMRAQVERSIRAEIEGQLEGERVALQKMVDARACTSCELEAALRQLEAVRKELETLEGRRDEALAETEGAVRQLTHRQEELDELRGRAEAAALDADAAENRAKQIRAELSALSAEQAKAVARTQDLSGVSGVERDRAFLVHSAGGRGEALRDKVSLQRALTTAARASGIDPAVMLPLHAAVVARLMPVALGSSALSLMSTYAKAVCGGRIAVIHVSPSVIQLRDIDVASGNGIFAIAGADREVDGLSILLLEGANRSPLEASVIPMLQLDEIAPMRISRTPGIRVAATFIAGATTVPVSPQVWSHAVAIYPDPTIPFQGESAAGDVGLSSELLTFGDVPTAEIEEILNTWPDCQDLKPALTRYGSALSRFFPAERVMEDLIQGLVLPYVVTALSPDDQARALDGAGTLNEPAVAAIRRLRRTIC</sequence>
<dbReference type="Proteomes" id="UP000661077">
    <property type="component" value="Unassembled WGS sequence"/>
</dbReference>
<evidence type="ECO:0000313" key="2">
    <source>
        <dbReference type="EMBL" id="MBM0107122.1"/>
    </source>
</evidence>
<evidence type="ECO:0000256" key="1">
    <source>
        <dbReference type="SAM" id="Coils"/>
    </source>
</evidence>
<reference evidence="2 3" key="1">
    <citation type="journal article" date="2021" name="Int. J. Syst. Evol. Microbiol.">
        <title>Steroidobacter gossypii sp. nov., isolated from soil of cotton cropping field.</title>
        <authorList>
            <person name="Huang R."/>
            <person name="Yang S."/>
            <person name="Zhen C."/>
            <person name="Liu W."/>
        </authorList>
    </citation>
    <scope>NUCLEOTIDE SEQUENCE [LARGE SCALE GENOMIC DNA]</scope>
    <source>
        <strain evidence="2 3">S1-65</strain>
    </source>
</reference>
<organism evidence="2 3">
    <name type="scientific">Steroidobacter gossypii</name>
    <dbReference type="NCBI Taxonomy" id="2805490"/>
    <lineage>
        <taxon>Bacteria</taxon>
        <taxon>Pseudomonadati</taxon>
        <taxon>Pseudomonadota</taxon>
        <taxon>Gammaproteobacteria</taxon>
        <taxon>Steroidobacterales</taxon>
        <taxon>Steroidobacteraceae</taxon>
        <taxon>Steroidobacter</taxon>
    </lineage>
</organism>
<keyword evidence="1" id="KW-0175">Coiled coil</keyword>